<protein>
    <submittedName>
        <fullName evidence="1">Pentatricopeptide repeat-containing protein</fullName>
    </submittedName>
</protein>
<dbReference type="WBParaSite" id="GPUH_0000589201-mRNA-1">
    <property type="protein sequence ID" value="GPUH_0000589201-mRNA-1"/>
    <property type="gene ID" value="GPUH_0000589201"/>
</dbReference>
<accession>A0A183DAZ3</accession>
<name>A0A183DAZ3_9BILA</name>
<dbReference type="AlphaFoldDB" id="A0A183DAZ3"/>
<organism evidence="1">
    <name type="scientific">Gongylonema pulchrum</name>
    <dbReference type="NCBI Taxonomy" id="637853"/>
    <lineage>
        <taxon>Eukaryota</taxon>
        <taxon>Metazoa</taxon>
        <taxon>Ecdysozoa</taxon>
        <taxon>Nematoda</taxon>
        <taxon>Chromadorea</taxon>
        <taxon>Rhabditida</taxon>
        <taxon>Spirurina</taxon>
        <taxon>Spiruromorpha</taxon>
        <taxon>Spiruroidea</taxon>
        <taxon>Gongylonematidae</taxon>
        <taxon>Gongylonema</taxon>
    </lineage>
</organism>
<sequence length="47" mass="5351">LMGIAIGNGALSRFEQFNSLMTMLYYRGIYGHEMFFCAALKSTVQRL</sequence>
<proteinExistence type="predicted"/>
<evidence type="ECO:0000313" key="1">
    <source>
        <dbReference type="WBParaSite" id="GPUH_0000589201-mRNA-1"/>
    </source>
</evidence>
<reference evidence="1" key="1">
    <citation type="submission" date="2016-06" db="UniProtKB">
        <authorList>
            <consortium name="WormBaseParasite"/>
        </authorList>
    </citation>
    <scope>IDENTIFICATION</scope>
</reference>